<evidence type="ECO:0000256" key="9">
    <source>
        <dbReference type="SAM" id="MobiDB-lite"/>
    </source>
</evidence>
<sequence length="658" mass="72620">MKKLGTYMKRYGFLYLLGFAAMLISIALDMMAPQITRRIIDDVIVGGQMELLMRLLFGLLGIGIGRAVFQYIKEFTYDYIGVSVGYHMRRDLFRHLQTMSMDFFDRHNTGELMTRTKEDVDKVWAAVGFVGILAVEALTHTILVLVCMFRLNPYLTLVPLALLPLIGFCAVRMENGLGKVYDQISEETAELNTVAQECIAGVRTVKAFAREDYEISKFSRHNRLFYDLNMEQAKLLARYQPLITFLGKVMLLAVVIIGGLMVISGRMTIGALGAFSEYANNVIWPMEILGWLSNDIASAFASWRKIKKVAQQTPQITDPAAAAQNASSSETSDPTWSAQKDGAAAIRPGDIVAGELIFEHVGFSLDGHEILRDINITLKPGQTLGIMGMTGTGKTTIVNLIQRFYDVTEGRILLDGTDIRELPLAKLRASSSVVMQEVFLFSDSVTENVKTGCREKMNQQTVEWACRQAGASRFISRLGNQYETVIGERGVGLSGGQKQRISIARALAKQAPILILDDATSALDMETEKIIQKNLKEMKHSTKIIIGHRISAVRSADEIIVLENNTIAERGTHAELMAQKGRYYRTWCVQYGEEAGADNLPKTVSPLDAALPPETVSPPETASPPKTALSPETVSPPEAAVSAPGNSVLRREEELPCP</sequence>
<dbReference type="GO" id="GO:0005886">
    <property type="term" value="C:plasma membrane"/>
    <property type="evidence" value="ECO:0007669"/>
    <property type="project" value="UniProtKB-SubCell"/>
</dbReference>
<dbReference type="InterPro" id="IPR027417">
    <property type="entry name" value="P-loop_NTPase"/>
</dbReference>
<evidence type="ECO:0000256" key="2">
    <source>
        <dbReference type="ARBA" id="ARBA00022448"/>
    </source>
</evidence>
<accession>C6LAH0</accession>
<dbReference type="STRING" id="168384.SAMN05660368_02916"/>
<dbReference type="InterPro" id="IPR003593">
    <property type="entry name" value="AAA+_ATPase"/>
</dbReference>
<dbReference type="InterPro" id="IPR039421">
    <property type="entry name" value="Type_1_exporter"/>
</dbReference>
<feature type="transmembrane region" description="Helical" evidence="10">
    <location>
        <begin position="123"/>
        <end position="145"/>
    </location>
</feature>
<name>C6LAH0_9FIRM</name>
<dbReference type="InterPro" id="IPR003439">
    <property type="entry name" value="ABC_transporter-like_ATP-bd"/>
</dbReference>
<evidence type="ECO:0000313" key="14">
    <source>
        <dbReference type="Proteomes" id="UP000005561"/>
    </source>
</evidence>
<dbReference type="InterPro" id="IPR017871">
    <property type="entry name" value="ABC_transporter-like_CS"/>
</dbReference>
<evidence type="ECO:0000256" key="3">
    <source>
        <dbReference type="ARBA" id="ARBA00022475"/>
    </source>
</evidence>
<evidence type="ECO:0000256" key="7">
    <source>
        <dbReference type="ARBA" id="ARBA00022989"/>
    </source>
</evidence>
<gene>
    <name evidence="13" type="ORF">BRYFOR_05612</name>
</gene>
<feature type="region of interest" description="Disordered" evidence="9">
    <location>
        <begin position="317"/>
        <end position="339"/>
    </location>
</feature>
<dbReference type="GO" id="GO:0015421">
    <property type="term" value="F:ABC-type oligopeptide transporter activity"/>
    <property type="evidence" value="ECO:0007669"/>
    <property type="project" value="TreeGrafter"/>
</dbReference>
<feature type="compositionally biased region" description="Basic and acidic residues" evidence="9">
    <location>
        <begin position="649"/>
        <end position="658"/>
    </location>
</feature>
<dbReference type="eggNOG" id="COG1132">
    <property type="taxonomic scope" value="Bacteria"/>
</dbReference>
<dbReference type="Pfam" id="PF00005">
    <property type="entry name" value="ABC_tran"/>
    <property type="match status" value="1"/>
</dbReference>
<dbReference type="GO" id="GO:0016887">
    <property type="term" value="F:ATP hydrolysis activity"/>
    <property type="evidence" value="ECO:0007669"/>
    <property type="project" value="InterPro"/>
</dbReference>
<dbReference type="PROSITE" id="PS00211">
    <property type="entry name" value="ABC_TRANSPORTER_1"/>
    <property type="match status" value="1"/>
</dbReference>
<evidence type="ECO:0000256" key="1">
    <source>
        <dbReference type="ARBA" id="ARBA00004651"/>
    </source>
</evidence>
<keyword evidence="14" id="KW-1185">Reference proteome</keyword>
<feature type="compositionally biased region" description="Polar residues" evidence="9">
    <location>
        <begin position="324"/>
        <end position="338"/>
    </location>
</feature>
<evidence type="ECO:0000256" key="6">
    <source>
        <dbReference type="ARBA" id="ARBA00022840"/>
    </source>
</evidence>
<dbReference type="PANTHER" id="PTHR43394:SF1">
    <property type="entry name" value="ATP-BINDING CASSETTE SUB-FAMILY B MEMBER 10, MITOCHONDRIAL"/>
    <property type="match status" value="1"/>
</dbReference>
<dbReference type="SMART" id="SM00382">
    <property type="entry name" value="AAA"/>
    <property type="match status" value="1"/>
</dbReference>
<dbReference type="CDD" id="cd18542">
    <property type="entry name" value="ABC_6TM_YknU_like"/>
    <property type="match status" value="1"/>
</dbReference>
<dbReference type="InterPro" id="IPR036640">
    <property type="entry name" value="ABC1_TM_sf"/>
</dbReference>
<dbReference type="RefSeq" id="WP_006860412.1">
    <property type="nucleotide sequence ID" value="NZ_ACCL02000002.1"/>
</dbReference>
<keyword evidence="4 10" id="KW-0812">Transmembrane</keyword>
<keyword evidence="2" id="KW-0813">Transport</keyword>
<dbReference type="GO" id="GO:0005524">
    <property type="term" value="F:ATP binding"/>
    <property type="evidence" value="ECO:0007669"/>
    <property type="project" value="UniProtKB-KW"/>
</dbReference>
<organism evidence="13 14">
    <name type="scientific">Marvinbryantia formatexigens DSM 14469</name>
    <dbReference type="NCBI Taxonomy" id="478749"/>
    <lineage>
        <taxon>Bacteria</taxon>
        <taxon>Bacillati</taxon>
        <taxon>Bacillota</taxon>
        <taxon>Clostridia</taxon>
        <taxon>Lachnospirales</taxon>
        <taxon>Lachnospiraceae</taxon>
        <taxon>Marvinbryantia</taxon>
    </lineage>
</organism>
<keyword evidence="5" id="KW-0547">Nucleotide-binding</keyword>
<dbReference type="AlphaFoldDB" id="C6LAH0"/>
<dbReference type="Gene3D" id="1.20.1560.10">
    <property type="entry name" value="ABC transporter type 1, transmembrane domain"/>
    <property type="match status" value="1"/>
</dbReference>
<evidence type="ECO:0000256" key="5">
    <source>
        <dbReference type="ARBA" id="ARBA00022741"/>
    </source>
</evidence>
<dbReference type="EMBL" id="ACCL02000002">
    <property type="protein sequence ID" value="EET62577.1"/>
    <property type="molecule type" value="Genomic_DNA"/>
</dbReference>
<keyword evidence="3" id="KW-1003">Cell membrane</keyword>
<evidence type="ECO:0000259" key="12">
    <source>
        <dbReference type="PROSITE" id="PS50929"/>
    </source>
</evidence>
<dbReference type="InterPro" id="IPR011527">
    <property type="entry name" value="ABC1_TM_dom"/>
</dbReference>
<keyword evidence="8 10" id="KW-0472">Membrane</keyword>
<proteinExistence type="predicted"/>
<feature type="transmembrane region" description="Helical" evidence="10">
    <location>
        <begin position="242"/>
        <end position="263"/>
    </location>
</feature>
<reference evidence="13" key="1">
    <citation type="submission" date="2009-07" db="EMBL/GenBank/DDBJ databases">
        <authorList>
            <person name="Weinstock G."/>
            <person name="Sodergren E."/>
            <person name="Clifton S."/>
            <person name="Fulton L."/>
            <person name="Fulton B."/>
            <person name="Courtney L."/>
            <person name="Fronick C."/>
            <person name="Harrison M."/>
            <person name="Strong C."/>
            <person name="Farmer C."/>
            <person name="Delahaunty K."/>
            <person name="Markovic C."/>
            <person name="Hall O."/>
            <person name="Minx P."/>
            <person name="Tomlinson C."/>
            <person name="Mitreva M."/>
            <person name="Nelson J."/>
            <person name="Hou S."/>
            <person name="Wollam A."/>
            <person name="Pepin K.H."/>
            <person name="Johnson M."/>
            <person name="Bhonagiri V."/>
            <person name="Nash W.E."/>
            <person name="Warren W."/>
            <person name="Chinwalla A."/>
            <person name="Mardis E.R."/>
            <person name="Wilson R.K."/>
        </authorList>
    </citation>
    <scope>NUCLEOTIDE SEQUENCE [LARGE SCALE GENOMIC DNA]</scope>
    <source>
        <strain evidence="13">DSM 14469</strain>
    </source>
</reference>
<feature type="transmembrane region" description="Helical" evidence="10">
    <location>
        <begin position="151"/>
        <end position="171"/>
    </location>
</feature>
<keyword evidence="7 10" id="KW-1133">Transmembrane helix</keyword>
<evidence type="ECO:0000259" key="11">
    <source>
        <dbReference type="PROSITE" id="PS50893"/>
    </source>
</evidence>
<protein>
    <submittedName>
        <fullName evidence="13">ABC transporter, ATP-binding protein</fullName>
    </submittedName>
</protein>
<dbReference type="PANTHER" id="PTHR43394">
    <property type="entry name" value="ATP-DEPENDENT PERMEASE MDL1, MITOCHONDRIAL"/>
    <property type="match status" value="1"/>
</dbReference>
<evidence type="ECO:0000256" key="4">
    <source>
        <dbReference type="ARBA" id="ARBA00022692"/>
    </source>
</evidence>
<dbReference type="Pfam" id="PF00664">
    <property type="entry name" value="ABC_membrane"/>
    <property type="match status" value="1"/>
</dbReference>
<dbReference type="Gene3D" id="3.40.50.300">
    <property type="entry name" value="P-loop containing nucleotide triphosphate hydrolases"/>
    <property type="match status" value="1"/>
</dbReference>
<evidence type="ECO:0000313" key="13">
    <source>
        <dbReference type="EMBL" id="EET62577.1"/>
    </source>
</evidence>
<dbReference type="Proteomes" id="UP000005561">
    <property type="component" value="Unassembled WGS sequence"/>
</dbReference>
<feature type="region of interest" description="Disordered" evidence="9">
    <location>
        <begin position="599"/>
        <end position="658"/>
    </location>
</feature>
<comment type="caution">
    <text evidence="13">The sequence shown here is derived from an EMBL/GenBank/DDBJ whole genome shotgun (WGS) entry which is preliminary data.</text>
</comment>
<feature type="domain" description="ABC transporter" evidence="11">
    <location>
        <begin position="356"/>
        <end position="589"/>
    </location>
</feature>
<evidence type="ECO:0000256" key="10">
    <source>
        <dbReference type="SAM" id="Phobius"/>
    </source>
</evidence>
<dbReference type="SUPFAM" id="SSF52540">
    <property type="entry name" value="P-loop containing nucleoside triphosphate hydrolases"/>
    <property type="match status" value="1"/>
</dbReference>
<dbReference type="FunFam" id="3.40.50.300:FF:000221">
    <property type="entry name" value="Multidrug ABC transporter ATP-binding protein"/>
    <property type="match status" value="1"/>
</dbReference>
<dbReference type="SUPFAM" id="SSF90123">
    <property type="entry name" value="ABC transporter transmembrane region"/>
    <property type="match status" value="1"/>
</dbReference>
<keyword evidence="6 13" id="KW-0067">ATP-binding</keyword>
<dbReference type="PROSITE" id="PS50929">
    <property type="entry name" value="ABC_TM1F"/>
    <property type="match status" value="1"/>
</dbReference>
<feature type="domain" description="ABC transmembrane type-1" evidence="12">
    <location>
        <begin position="16"/>
        <end position="298"/>
    </location>
</feature>
<feature type="transmembrane region" description="Helical" evidence="10">
    <location>
        <begin position="12"/>
        <end position="31"/>
    </location>
</feature>
<dbReference type="OrthoDB" id="9762517at2"/>
<evidence type="ECO:0000256" key="8">
    <source>
        <dbReference type="ARBA" id="ARBA00023136"/>
    </source>
</evidence>
<feature type="transmembrane region" description="Helical" evidence="10">
    <location>
        <begin position="51"/>
        <end position="69"/>
    </location>
</feature>
<dbReference type="PROSITE" id="PS50893">
    <property type="entry name" value="ABC_TRANSPORTER_2"/>
    <property type="match status" value="1"/>
</dbReference>
<comment type="subcellular location">
    <subcellularLocation>
        <location evidence="1">Cell membrane</location>
        <topology evidence="1">Multi-pass membrane protein</topology>
    </subcellularLocation>
</comment>